<dbReference type="RefSeq" id="WP_015556012.1">
    <property type="nucleotide sequence ID" value="NC_021038.1"/>
</dbReference>
<keyword evidence="4" id="KW-1185">Reference proteome</keyword>
<evidence type="ECO:0000256" key="2">
    <source>
        <dbReference type="SAM" id="Phobius"/>
    </source>
</evidence>
<accession>A0AB94IVT7</accession>
<evidence type="ECO:0000256" key="1">
    <source>
        <dbReference type="SAM" id="Coils"/>
    </source>
</evidence>
<evidence type="ECO:0008006" key="5">
    <source>
        <dbReference type="Google" id="ProtNLM"/>
    </source>
</evidence>
<dbReference type="AlphaFoldDB" id="A0AB94IVT7"/>
<feature type="transmembrane region" description="Helical" evidence="2">
    <location>
        <begin position="18"/>
        <end position="37"/>
    </location>
</feature>
<evidence type="ECO:0000313" key="3">
    <source>
        <dbReference type="EMBL" id="CBL27865.1"/>
    </source>
</evidence>
<reference evidence="4" key="1">
    <citation type="submission" date="2010-03" db="EMBL/GenBank/DDBJ databases">
        <title>The genome sequence of Synergistetes sp. SGP1.</title>
        <authorList>
            <consortium name="metaHIT consortium -- http://www.metahit.eu/"/>
            <person name="Pajon A."/>
            <person name="Turner K."/>
            <person name="Parkhill J."/>
            <person name="Wade W."/>
            <person name="Vartoukian S."/>
        </authorList>
    </citation>
    <scope>NUCLEOTIDE SEQUENCE [LARGE SCALE GENOMIC DNA]</scope>
    <source>
        <strain evidence="4">SGP1</strain>
    </source>
</reference>
<proteinExistence type="predicted"/>
<organism evidence="3 4">
    <name type="scientific">Fretibacterium fastidiosum</name>
    <dbReference type="NCBI Taxonomy" id="651822"/>
    <lineage>
        <taxon>Bacteria</taxon>
        <taxon>Thermotogati</taxon>
        <taxon>Synergistota</taxon>
        <taxon>Synergistia</taxon>
        <taxon>Synergistales</taxon>
        <taxon>Aminobacteriaceae</taxon>
        <taxon>Fretibacterium</taxon>
    </lineage>
</organism>
<gene>
    <name evidence="3" type="ORF">SY1_04040</name>
</gene>
<protein>
    <recommendedName>
        <fullName evidence="5">IncA protein</fullName>
    </recommendedName>
</protein>
<dbReference type="Proteomes" id="UP000008957">
    <property type="component" value="Chromosome"/>
</dbReference>
<name>A0AB94IVT7_9BACT</name>
<keyword evidence="2" id="KW-0472">Membrane</keyword>
<keyword evidence="2" id="KW-1133">Transmembrane helix</keyword>
<sequence length="129" mass="14333">MSDQPAKKVSAPANKKKLILIGAAVVLVILNVMWTLLQNKFTPRVDALKEEFTKIEARLSKLEKDALPDVEAIRSELNALKLMSEAYENRSSQLLKAEEAQLASLESQLAMQRERVESLKKLGAAEDGK</sequence>
<dbReference type="KEGG" id="sbr:SY1_04040"/>
<dbReference type="EMBL" id="FP929056">
    <property type="protein sequence ID" value="CBL27865.1"/>
    <property type="molecule type" value="Genomic_DNA"/>
</dbReference>
<reference evidence="3 4" key="2">
    <citation type="submission" date="2010-03" db="EMBL/GenBank/DDBJ databases">
        <authorList>
            <person name="Pajon A."/>
        </authorList>
    </citation>
    <scope>NUCLEOTIDE SEQUENCE [LARGE SCALE GENOMIC DNA]</scope>
    <source>
        <strain evidence="3 4">SGP1</strain>
    </source>
</reference>
<evidence type="ECO:0000313" key="4">
    <source>
        <dbReference type="Proteomes" id="UP000008957"/>
    </source>
</evidence>
<feature type="coiled-coil region" evidence="1">
    <location>
        <begin position="45"/>
        <end position="122"/>
    </location>
</feature>
<keyword evidence="1" id="KW-0175">Coiled coil</keyword>
<keyword evidence="2" id="KW-0812">Transmembrane</keyword>